<sequence>MPALTDAVTALAGTPWALLVLYVLTVVDGVLPPLPSEAAVLALAALAAGGPALDVLLVGGVAALGAFTGDQVAYTIGARLPVRRSRLLRSWLRRSPRLRRSLRRAGVALRQRGAAVVLPARFVPGARVAVALAAGATGMSRRRFCAITAVGAVAWATLMVSIGAGAGHLLDDRHPFLVVAAGVVGGLLVGAVLDRVLQAASRLAGRLAARRAGRRGASAGPRRGADGGRERLAQAAGAPDGLLDGATHRLLAADDAHVLARAGDGGVEQLAGQQR</sequence>
<evidence type="ECO:0000313" key="10">
    <source>
        <dbReference type="Proteomes" id="UP000199012"/>
    </source>
</evidence>
<keyword evidence="6 7" id="KW-0472">Membrane</keyword>
<dbReference type="EMBL" id="FOKA01000010">
    <property type="protein sequence ID" value="SFB22590.1"/>
    <property type="molecule type" value="Genomic_DNA"/>
</dbReference>
<dbReference type="InterPro" id="IPR032816">
    <property type="entry name" value="VTT_dom"/>
</dbReference>
<feature type="transmembrane region" description="Helical" evidence="7">
    <location>
        <begin position="39"/>
        <end position="67"/>
    </location>
</feature>
<name>A0A1I0ZDG8_9CELL</name>
<proteinExistence type="inferred from homology"/>
<evidence type="ECO:0000256" key="6">
    <source>
        <dbReference type="ARBA" id="ARBA00023136"/>
    </source>
</evidence>
<evidence type="ECO:0000256" key="7">
    <source>
        <dbReference type="SAM" id="Phobius"/>
    </source>
</evidence>
<accession>A0A1I0ZDG8</accession>
<evidence type="ECO:0000256" key="4">
    <source>
        <dbReference type="ARBA" id="ARBA00022692"/>
    </source>
</evidence>
<evidence type="ECO:0000256" key="3">
    <source>
        <dbReference type="ARBA" id="ARBA00022475"/>
    </source>
</evidence>
<feature type="transmembrane region" description="Helical" evidence="7">
    <location>
        <begin position="144"/>
        <end position="170"/>
    </location>
</feature>
<organism evidence="9 10">
    <name type="scientific">Cellulomonas marina</name>
    <dbReference type="NCBI Taxonomy" id="988821"/>
    <lineage>
        <taxon>Bacteria</taxon>
        <taxon>Bacillati</taxon>
        <taxon>Actinomycetota</taxon>
        <taxon>Actinomycetes</taxon>
        <taxon>Micrococcales</taxon>
        <taxon>Cellulomonadaceae</taxon>
        <taxon>Cellulomonas</taxon>
    </lineage>
</organism>
<dbReference type="Pfam" id="PF09335">
    <property type="entry name" value="VTT_dom"/>
    <property type="match status" value="1"/>
</dbReference>
<protein>
    <submittedName>
        <fullName evidence="9">Membrane protein DedA, SNARE-associated domain</fullName>
    </submittedName>
</protein>
<dbReference type="Proteomes" id="UP000199012">
    <property type="component" value="Unassembled WGS sequence"/>
</dbReference>
<keyword evidence="5 7" id="KW-1133">Transmembrane helix</keyword>
<reference evidence="10" key="1">
    <citation type="submission" date="2016-10" db="EMBL/GenBank/DDBJ databases">
        <authorList>
            <person name="Varghese N."/>
            <person name="Submissions S."/>
        </authorList>
    </citation>
    <scope>NUCLEOTIDE SEQUENCE [LARGE SCALE GENOMIC DNA]</scope>
    <source>
        <strain evidence="10">CGMCC 4.6945</strain>
    </source>
</reference>
<comment type="similarity">
    <text evidence="2">Belongs to the DedA family.</text>
</comment>
<feature type="transmembrane region" description="Helical" evidence="7">
    <location>
        <begin position="7"/>
        <end position="27"/>
    </location>
</feature>
<dbReference type="PANTHER" id="PTHR42709">
    <property type="entry name" value="ALKALINE PHOSPHATASE LIKE PROTEIN"/>
    <property type="match status" value="1"/>
</dbReference>
<comment type="subcellular location">
    <subcellularLocation>
        <location evidence="1">Cell membrane</location>
        <topology evidence="1">Multi-pass membrane protein</topology>
    </subcellularLocation>
</comment>
<evidence type="ECO:0000256" key="1">
    <source>
        <dbReference type="ARBA" id="ARBA00004651"/>
    </source>
</evidence>
<dbReference type="InterPro" id="IPR051311">
    <property type="entry name" value="DedA_domain"/>
</dbReference>
<evidence type="ECO:0000313" key="9">
    <source>
        <dbReference type="EMBL" id="SFB22590.1"/>
    </source>
</evidence>
<feature type="transmembrane region" description="Helical" evidence="7">
    <location>
        <begin position="176"/>
        <end position="197"/>
    </location>
</feature>
<evidence type="ECO:0000259" key="8">
    <source>
        <dbReference type="Pfam" id="PF09335"/>
    </source>
</evidence>
<evidence type="ECO:0000256" key="5">
    <source>
        <dbReference type="ARBA" id="ARBA00022989"/>
    </source>
</evidence>
<dbReference type="GO" id="GO:0005886">
    <property type="term" value="C:plasma membrane"/>
    <property type="evidence" value="ECO:0007669"/>
    <property type="project" value="UniProtKB-SubCell"/>
</dbReference>
<dbReference type="PANTHER" id="PTHR42709:SF6">
    <property type="entry name" value="UNDECAPRENYL PHOSPHATE TRANSPORTER A"/>
    <property type="match status" value="1"/>
</dbReference>
<keyword evidence="10" id="KW-1185">Reference proteome</keyword>
<keyword evidence="4 7" id="KW-0812">Transmembrane</keyword>
<keyword evidence="3" id="KW-1003">Cell membrane</keyword>
<gene>
    <name evidence="9" type="ORF">SAMN05421867_11083</name>
</gene>
<feature type="domain" description="VTT" evidence="8">
    <location>
        <begin position="45"/>
        <end position="164"/>
    </location>
</feature>
<dbReference type="AlphaFoldDB" id="A0A1I0ZDG8"/>
<dbReference type="STRING" id="988821.SAMN05421867_11083"/>
<evidence type="ECO:0000256" key="2">
    <source>
        <dbReference type="ARBA" id="ARBA00010792"/>
    </source>
</evidence>